<accession>U2R739</accession>
<evidence type="ECO:0000313" key="1">
    <source>
        <dbReference type="EMBL" id="ERK71045.1"/>
    </source>
</evidence>
<dbReference type="Proteomes" id="UP000016605">
    <property type="component" value="Unassembled WGS sequence"/>
</dbReference>
<name>U2R739_LEIAQ</name>
<gene>
    <name evidence="1" type="ORF">N136_02604</name>
</gene>
<comment type="caution">
    <text evidence="1">The sequence shown here is derived from an EMBL/GenBank/DDBJ whole genome shotgun (WGS) entry which is preliminary data.</text>
</comment>
<sequence>MTSTVTRTQAELTNARARIVGEREGAMADAIVWIVRTTSVVGRAIARV</sequence>
<proteinExistence type="predicted"/>
<dbReference type="AlphaFoldDB" id="U2R739"/>
<protein>
    <submittedName>
        <fullName evidence="1">Uncharacterized protein</fullName>
    </submittedName>
</protein>
<dbReference type="HOGENOM" id="CLU_3161701_0_0_11"/>
<feature type="non-terminal residue" evidence="1">
    <location>
        <position position="48"/>
    </location>
</feature>
<organism evidence="1 2">
    <name type="scientific">Leifsonia aquatica ATCC 14665</name>
    <dbReference type="NCBI Taxonomy" id="1358026"/>
    <lineage>
        <taxon>Bacteria</taxon>
        <taxon>Bacillati</taxon>
        <taxon>Actinomycetota</taxon>
        <taxon>Actinomycetes</taxon>
        <taxon>Micrococcales</taxon>
        <taxon>Microbacteriaceae</taxon>
        <taxon>Leifsonia</taxon>
    </lineage>
</organism>
<evidence type="ECO:0000313" key="2">
    <source>
        <dbReference type="Proteomes" id="UP000016605"/>
    </source>
</evidence>
<dbReference type="EMBL" id="AWVQ01000339">
    <property type="protein sequence ID" value="ERK71045.1"/>
    <property type="molecule type" value="Genomic_DNA"/>
</dbReference>
<reference evidence="1 2" key="1">
    <citation type="submission" date="2013-08" db="EMBL/GenBank/DDBJ databases">
        <authorList>
            <person name="Weinstock G."/>
            <person name="Sodergren E."/>
            <person name="Wylie T."/>
            <person name="Fulton L."/>
            <person name="Fulton R."/>
            <person name="Fronick C."/>
            <person name="O'Laughlin M."/>
            <person name="Godfrey J."/>
            <person name="Miner T."/>
            <person name="Herter B."/>
            <person name="Appelbaum E."/>
            <person name="Cordes M."/>
            <person name="Lek S."/>
            <person name="Wollam A."/>
            <person name="Pepin K.H."/>
            <person name="Palsikar V.B."/>
            <person name="Mitreva M."/>
            <person name="Wilson R.K."/>
        </authorList>
    </citation>
    <scope>NUCLEOTIDE SEQUENCE [LARGE SCALE GENOMIC DNA]</scope>
    <source>
        <strain evidence="1 2">ATCC 14665</strain>
    </source>
</reference>